<protein>
    <submittedName>
        <fullName evidence="1">Uncharacterized protein</fullName>
    </submittedName>
</protein>
<organism evidence="1 2">
    <name type="scientific">Olivibacter jilunii</name>
    <dbReference type="NCBI Taxonomy" id="985016"/>
    <lineage>
        <taxon>Bacteria</taxon>
        <taxon>Pseudomonadati</taxon>
        <taxon>Bacteroidota</taxon>
        <taxon>Sphingobacteriia</taxon>
        <taxon>Sphingobacteriales</taxon>
        <taxon>Sphingobacteriaceae</taxon>
        <taxon>Olivibacter</taxon>
    </lineage>
</organism>
<name>A0ABW6BBU8_9SPHI</name>
<accession>A0ABW6BBU8</accession>
<keyword evidence="2" id="KW-1185">Reference proteome</keyword>
<comment type="caution">
    <text evidence="1">The sequence shown here is derived from an EMBL/GenBank/DDBJ whole genome shotgun (WGS) entry which is preliminary data.</text>
</comment>
<reference evidence="2" key="1">
    <citation type="journal article" date="2019" name="Int. J. Syst. Evol. Microbiol.">
        <title>The Global Catalogue of Microorganisms (GCM) 10K type strain sequencing project: providing services to taxonomists for standard genome sequencing and annotation.</title>
        <authorList>
            <consortium name="The Broad Institute Genomics Platform"/>
            <consortium name="The Broad Institute Genome Sequencing Center for Infectious Disease"/>
            <person name="Wu L."/>
            <person name="Ma J."/>
        </authorList>
    </citation>
    <scope>NUCLEOTIDE SEQUENCE [LARGE SCALE GENOMIC DNA]</scope>
    <source>
        <strain evidence="2">KCTC 23098</strain>
    </source>
</reference>
<dbReference type="Proteomes" id="UP001597560">
    <property type="component" value="Unassembled WGS sequence"/>
</dbReference>
<dbReference type="RefSeq" id="WP_377613296.1">
    <property type="nucleotide sequence ID" value="NZ_JBHUPA010000029.1"/>
</dbReference>
<gene>
    <name evidence="1" type="ORF">ACFS6J_26200</name>
</gene>
<sequence length="51" mass="5989">MTSLAVCIIFLLIILWGWLAWELQHSIELSLEDEIALDKQVFPRYIQSENV</sequence>
<dbReference type="EMBL" id="JBHUPA010000029">
    <property type="protein sequence ID" value="MFD2965320.1"/>
    <property type="molecule type" value="Genomic_DNA"/>
</dbReference>
<proteinExistence type="predicted"/>
<evidence type="ECO:0000313" key="2">
    <source>
        <dbReference type="Proteomes" id="UP001597560"/>
    </source>
</evidence>
<evidence type="ECO:0000313" key="1">
    <source>
        <dbReference type="EMBL" id="MFD2965320.1"/>
    </source>
</evidence>